<evidence type="ECO:0000256" key="12">
    <source>
        <dbReference type="ARBA" id="ARBA00023136"/>
    </source>
</evidence>
<dbReference type="InterPro" id="IPR036396">
    <property type="entry name" value="Cyt_P450_sf"/>
</dbReference>
<dbReference type="AlphaFoldDB" id="A0A8X6QTQ0"/>
<dbReference type="PANTHER" id="PTHR24292">
    <property type="entry name" value="CYTOCHROME P450"/>
    <property type="match status" value="1"/>
</dbReference>
<keyword evidence="9" id="KW-0560">Oxidoreductase</keyword>
<keyword evidence="6" id="KW-0479">Metal-binding</keyword>
<dbReference type="GO" id="GO:0004497">
    <property type="term" value="F:monooxygenase activity"/>
    <property type="evidence" value="ECO:0007669"/>
    <property type="project" value="UniProtKB-KW"/>
</dbReference>
<organism evidence="13 14">
    <name type="scientific">Nephila pilipes</name>
    <name type="common">Giant wood spider</name>
    <name type="synonym">Nephila maculata</name>
    <dbReference type="NCBI Taxonomy" id="299642"/>
    <lineage>
        <taxon>Eukaryota</taxon>
        <taxon>Metazoa</taxon>
        <taxon>Ecdysozoa</taxon>
        <taxon>Arthropoda</taxon>
        <taxon>Chelicerata</taxon>
        <taxon>Arachnida</taxon>
        <taxon>Araneae</taxon>
        <taxon>Araneomorphae</taxon>
        <taxon>Entelegynae</taxon>
        <taxon>Araneoidea</taxon>
        <taxon>Nephilidae</taxon>
        <taxon>Nephila</taxon>
    </lineage>
</organism>
<dbReference type="PRINTS" id="PR00463">
    <property type="entry name" value="EP450I"/>
</dbReference>
<evidence type="ECO:0000256" key="3">
    <source>
        <dbReference type="ARBA" id="ARBA00004406"/>
    </source>
</evidence>
<evidence type="ECO:0000256" key="10">
    <source>
        <dbReference type="ARBA" id="ARBA00023004"/>
    </source>
</evidence>
<evidence type="ECO:0000256" key="2">
    <source>
        <dbReference type="ARBA" id="ARBA00004174"/>
    </source>
</evidence>
<keyword evidence="12" id="KW-0472">Membrane</keyword>
<keyword evidence="7" id="KW-0256">Endoplasmic reticulum</keyword>
<dbReference type="SUPFAM" id="SSF48264">
    <property type="entry name" value="Cytochrome P450"/>
    <property type="match status" value="1"/>
</dbReference>
<dbReference type="Pfam" id="PF00067">
    <property type="entry name" value="p450"/>
    <property type="match status" value="1"/>
</dbReference>
<sequence length="145" mass="16658">MFILPILKSFLSAFTLEEIASQCVLFFLGGYHTVSTALTMACYLLATHEEVQNTLRDKIDEVIIRDNGKFTFEALDDIEYLKFVIYETLRLYPSTTKIERVADENYKVEETDVVIPKGTFLSIPLCSIHTDPDNYENAEKFDPSR</sequence>
<name>A0A8X6QTQ0_NEPPI</name>
<keyword evidence="10" id="KW-0408">Iron</keyword>
<keyword evidence="8" id="KW-0492">Microsome</keyword>
<comment type="caution">
    <text evidence="13">The sequence shown here is derived from an EMBL/GenBank/DDBJ whole genome shotgun (WGS) entry which is preliminary data.</text>
</comment>
<dbReference type="InterPro" id="IPR002401">
    <property type="entry name" value="Cyt_P450_E_grp-I"/>
</dbReference>
<dbReference type="InterPro" id="IPR001128">
    <property type="entry name" value="Cyt_P450"/>
</dbReference>
<comment type="cofactor">
    <cofactor evidence="1">
        <name>heme</name>
        <dbReference type="ChEBI" id="CHEBI:30413"/>
    </cofactor>
</comment>
<evidence type="ECO:0000256" key="4">
    <source>
        <dbReference type="ARBA" id="ARBA00010617"/>
    </source>
</evidence>
<dbReference type="OrthoDB" id="7779621at2759"/>
<gene>
    <name evidence="13" type="primary">Cyp6a14</name>
    <name evidence="13" type="ORF">NPIL_65781</name>
</gene>
<dbReference type="InterPro" id="IPR050476">
    <property type="entry name" value="Insect_CytP450_Detox"/>
</dbReference>
<evidence type="ECO:0000256" key="6">
    <source>
        <dbReference type="ARBA" id="ARBA00022723"/>
    </source>
</evidence>
<evidence type="ECO:0000256" key="5">
    <source>
        <dbReference type="ARBA" id="ARBA00022617"/>
    </source>
</evidence>
<dbReference type="Gene3D" id="1.10.630.10">
    <property type="entry name" value="Cytochrome P450"/>
    <property type="match status" value="1"/>
</dbReference>
<dbReference type="GO" id="GO:0016705">
    <property type="term" value="F:oxidoreductase activity, acting on paired donors, with incorporation or reduction of molecular oxygen"/>
    <property type="evidence" value="ECO:0007669"/>
    <property type="project" value="InterPro"/>
</dbReference>
<protein>
    <submittedName>
        <fullName evidence="13">Probable cytochrome P450 6a14</fullName>
    </submittedName>
</protein>
<evidence type="ECO:0000256" key="1">
    <source>
        <dbReference type="ARBA" id="ARBA00001971"/>
    </source>
</evidence>
<dbReference type="EMBL" id="BMAW01085793">
    <property type="protein sequence ID" value="GFU44488.1"/>
    <property type="molecule type" value="Genomic_DNA"/>
</dbReference>
<dbReference type="Proteomes" id="UP000887013">
    <property type="component" value="Unassembled WGS sequence"/>
</dbReference>
<evidence type="ECO:0000256" key="9">
    <source>
        <dbReference type="ARBA" id="ARBA00023002"/>
    </source>
</evidence>
<evidence type="ECO:0000256" key="8">
    <source>
        <dbReference type="ARBA" id="ARBA00022848"/>
    </source>
</evidence>
<dbReference type="GO" id="GO:0005789">
    <property type="term" value="C:endoplasmic reticulum membrane"/>
    <property type="evidence" value="ECO:0007669"/>
    <property type="project" value="UniProtKB-SubCell"/>
</dbReference>
<dbReference type="GO" id="GO:0020037">
    <property type="term" value="F:heme binding"/>
    <property type="evidence" value="ECO:0007669"/>
    <property type="project" value="InterPro"/>
</dbReference>
<accession>A0A8X6QTQ0</accession>
<proteinExistence type="inferred from homology"/>
<keyword evidence="11" id="KW-0503">Monooxygenase</keyword>
<dbReference type="PANTHER" id="PTHR24292:SF54">
    <property type="entry name" value="CYP9F3-RELATED"/>
    <property type="match status" value="1"/>
</dbReference>
<evidence type="ECO:0000256" key="11">
    <source>
        <dbReference type="ARBA" id="ARBA00023033"/>
    </source>
</evidence>
<evidence type="ECO:0000313" key="13">
    <source>
        <dbReference type="EMBL" id="GFU44488.1"/>
    </source>
</evidence>
<keyword evidence="5" id="KW-0349">Heme</keyword>
<evidence type="ECO:0000256" key="7">
    <source>
        <dbReference type="ARBA" id="ARBA00022824"/>
    </source>
</evidence>
<dbReference type="GO" id="GO:0005506">
    <property type="term" value="F:iron ion binding"/>
    <property type="evidence" value="ECO:0007669"/>
    <property type="project" value="InterPro"/>
</dbReference>
<keyword evidence="14" id="KW-1185">Reference proteome</keyword>
<evidence type="ECO:0000313" key="14">
    <source>
        <dbReference type="Proteomes" id="UP000887013"/>
    </source>
</evidence>
<reference evidence="13" key="1">
    <citation type="submission" date="2020-08" db="EMBL/GenBank/DDBJ databases">
        <title>Multicomponent nature underlies the extraordinary mechanical properties of spider dragline silk.</title>
        <authorList>
            <person name="Kono N."/>
            <person name="Nakamura H."/>
            <person name="Mori M."/>
            <person name="Yoshida Y."/>
            <person name="Ohtoshi R."/>
            <person name="Malay A.D."/>
            <person name="Moran D.A.P."/>
            <person name="Tomita M."/>
            <person name="Numata K."/>
            <person name="Arakawa K."/>
        </authorList>
    </citation>
    <scope>NUCLEOTIDE SEQUENCE</scope>
</reference>
<comment type="subcellular location">
    <subcellularLocation>
        <location evidence="3">Endoplasmic reticulum membrane</location>
        <topology evidence="3">Peripheral membrane protein</topology>
    </subcellularLocation>
    <subcellularLocation>
        <location evidence="2">Microsome membrane</location>
        <topology evidence="2">Peripheral membrane protein</topology>
    </subcellularLocation>
</comment>
<comment type="similarity">
    <text evidence="4">Belongs to the cytochrome P450 family.</text>
</comment>